<keyword evidence="2" id="KW-1185">Reference proteome</keyword>
<dbReference type="EMBL" id="WUUQ01000001">
    <property type="protein sequence ID" value="MXQ72372.1"/>
    <property type="molecule type" value="Genomic_DNA"/>
</dbReference>
<evidence type="ECO:0008006" key="3">
    <source>
        <dbReference type="Google" id="ProtNLM"/>
    </source>
</evidence>
<accession>A0A6N8U2C2</accession>
<sequence length="417" mass="47972">MNQETIRLGIGFATGRKAFRKVMSAYIYSWNEFIKKEQPSAKIELFLFVAYDLSYSNAQSTDFTNLSQEIVDSFEDIIFIDEKRAKHTAMDIIHDDNLQEEDMKLIFSSGYAGKRNAIVYAALKNQMDYLLFLDDDEYPVAVTNSKESCLWSGQYVIPMHLKSIVHADITNGYHCGYISPIPQISFDNTLSQTDFRQFIEAISNDVITWESIRTIMKNGGVTYADTKILTDLKPQDVPQMHSCKFITGSNLCLNLTKPKRLFPFYNPPGARGEDTFLSTLLTDRSVVRVPCYTFHDGFSAYRHLLDGVLPIRLNSITAESSAIITRFYQACIGWVRYKPLLLYITDACGYDKKILEIQHILELVLPKICACFQDDNFYNLLPEFRKYSKNAAKHYQKFIETQQSWAKLMDHIESSCR</sequence>
<dbReference type="Proteomes" id="UP000434036">
    <property type="component" value="Unassembled WGS sequence"/>
</dbReference>
<dbReference type="AlphaFoldDB" id="A0A6N8U2C2"/>
<reference evidence="1 2" key="2">
    <citation type="submission" date="2020-01" db="EMBL/GenBank/DDBJ databases">
        <title>Clostridiaceae sp. nov. isolated from the gut of human by culturomics.</title>
        <authorList>
            <person name="Chang Y."/>
        </authorList>
    </citation>
    <scope>NUCLEOTIDE SEQUENCE [LARGE SCALE GENOMIC DNA]</scope>
    <source>
        <strain evidence="1 2">DONG20-135</strain>
    </source>
</reference>
<dbReference type="RefSeq" id="WP_160623873.1">
    <property type="nucleotide sequence ID" value="NZ_WUUQ01000001.1"/>
</dbReference>
<organism evidence="1 2">
    <name type="scientific">Copranaerobaculum intestinale</name>
    <dbReference type="NCBI Taxonomy" id="2692629"/>
    <lineage>
        <taxon>Bacteria</taxon>
        <taxon>Bacillati</taxon>
        <taxon>Bacillota</taxon>
        <taxon>Erysipelotrichia</taxon>
        <taxon>Erysipelotrichales</taxon>
        <taxon>Erysipelotrichaceae</taxon>
        <taxon>Copranaerobaculum</taxon>
    </lineage>
</organism>
<reference evidence="1 2" key="1">
    <citation type="submission" date="2019-12" db="EMBL/GenBank/DDBJ databases">
        <authorList>
            <person name="Yang R."/>
        </authorList>
    </citation>
    <scope>NUCLEOTIDE SEQUENCE [LARGE SCALE GENOMIC DNA]</scope>
    <source>
        <strain evidence="1 2">DONG20-135</strain>
    </source>
</reference>
<comment type="caution">
    <text evidence="1">The sequence shown here is derived from an EMBL/GenBank/DDBJ whole genome shotgun (WGS) entry which is preliminary data.</text>
</comment>
<proteinExistence type="predicted"/>
<protein>
    <recommendedName>
        <fullName evidence="3">Glycosyltransferase family 2 protein</fullName>
    </recommendedName>
</protein>
<evidence type="ECO:0000313" key="1">
    <source>
        <dbReference type="EMBL" id="MXQ72372.1"/>
    </source>
</evidence>
<name>A0A6N8U2C2_9FIRM</name>
<evidence type="ECO:0000313" key="2">
    <source>
        <dbReference type="Proteomes" id="UP000434036"/>
    </source>
</evidence>
<gene>
    <name evidence="1" type="ORF">GSF08_00260</name>
</gene>